<proteinExistence type="predicted"/>
<sequence>MPSHIRKLISEGEHQQLDFKFGITDSKKIARSLAAFANTDGGRLLLGVKDNGAIAGVRSDEEFYMVEAGASLYCRPEVHFEMKEWEENGKTVLEIIIPKSSKAPHSAPDKDGIYRVYVRVGDQNYPANGVLKKVWKKQKDPKGVYIEYGITERTLLAYLEVHQKITLSAFRRISGYSLPRCEHILADFILLNIIKMNYSDSGVFYTLNPDFRLE</sequence>
<organism evidence="2">
    <name type="scientific">bioreactor metagenome</name>
    <dbReference type="NCBI Taxonomy" id="1076179"/>
    <lineage>
        <taxon>unclassified sequences</taxon>
        <taxon>metagenomes</taxon>
        <taxon>ecological metagenomes</taxon>
    </lineage>
</organism>
<accession>A0A644TSG6</accession>
<name>A0A644TSG6_9ZZZZ</name>
<dbReference type="InterPro" id="IPR007421">
    <property type="entry name" value="Schlafen_AlbA_2_dom"/>
</dbReference>
<dbReference type="Gene3D" id="3.30.950.30">
    <property type="entry name" value="Schlafen, AAA domain"/>
    <property type="match status" value="1"/>
</dbReference>
<protein>
    <recommendedName>
        <fullName evidence="1">Schlafen AlbA-2 domain-containing protein</fullName>
    </recommendedName>
</protein>
<dbReference type="EMBL" id="VSSQ01000049">
    <property type="protein sequence ID" value="MPL69830.1"/>
    <property type="molecule type" value="Genomic_DNA"/>
</dbReference>
<reference evidence="2" key="1">
    <citation type="submission" date="2019-08" db="EMBL/GenBank/DDBJ databases">
        <authorList>
            <person name="Kucharzyk K."/>
            <person name="Murdoch R.W."/>
            <person name="Higgins S."/>
            <person name="Loffler F."/>
        </authorList>
    </citation>
    <scope>NUCLEOTIDE SEQUENCE</scope>
</reference>
<comment type="caution">
    <text evidence="2">The sequence shown here is derived from an EMBL/GenBank/DDBJ whole genome shotgun (WGS) entry which is preliminary data.</text>
</comment>
<dbReference type="AlphaFoldDB" id="A0A644TSG6"/>
<dbReference type="PANTHER" id="PTHR30595">
    <property type="entry name" value="GLPR-RELATED TRANSCRIPTIONAL REPRESSOR"/>
    <property type="match status" value="1"/>
</dbReference>
<gene>
    <name evidence="2" type="ORF">SDC9_15579</name>
</gene>
<dbReference type="PANTHER" id="PTHR30595:SF6">
    <property type="entry name" value="SCHLAFEN ALBA-2 DOMAIN-CONTAINING PROTEIN"/>
    <property type="match status" value="1"/>
</dbReference>
<dbReference type="Pfam" id="PF04326">
    <property type="entry name" value="SLFN_AlbA_2"/>
    <property type="match status" value="1"/>
</dbReference>
<dbReference type="InterPro" id="IPR038461">
    <property type="entry name" value="Schlafen_AlbA_2_dom_sf"/>
</dbReference>
<evidence type="ECO:0000259" key="1">
    <source>
        <dbReference type="Pfam" id="PF04326"/>
    </source>
</evidence>
<feature type="domain" description="Schlafen AlbA-2" evidence="1">
    <location>
        <begin position="13"/>
        <end position="128"/>
    </location>
</feature>
<evidence type="ECO:0000313" key="2">
    <source>
        <dbReference type="EMBL" id="MPL69830.1"/>
    </source>
</evidence>